<dbReference type="PANTHER" id="PTHR38433">
    <property type="match status" value="1"/>
</dbReference>
<dbReference type="InterPro" id="IPR012440">
    <property type="entry name" value="DUF1641"/>
</dbReference>
<evidence type="ECO:0008006" key="3">
    <source>
        <dbReference type="Google" id="ProtNLM"/>
    </source>
</evidence>
<gene>
    <name evidence="1" type="ordered locus">SiH_2633</name>
</gene>
<sequence>MQTINLEKIASKIDEKKIDELAELVDLTPALNEALKKVSELKESGALDAIVNSAYVVKTFRDMLNDEAIQSLGNIVSSLLEFGKAISKPKIFENMMAIMDNSDVLADFVNKLKILKEDGTLDVLVNMIYTVRTLRDMLNDEAIQNLASTVSSSLEVMKLITQKAEPVKVLLDKSSVINDLLARLEDMKNDGTLDVLMNSAYVVKTFRDMLNDEAIQSLGRYISNSLEIIKEIDDDTLKSIKSTVKKMRLIENVLNKVEELDRNGALDVAFDIAYVAKTLRDMLNDEAITHLSSYVSQFLEVYPKAMDFFEITLSNVPYRMMRAIASEEVKKTLESPPRVSLGGIIRLLSDPEIQRGLGVIFTVIRAIGKEFSTK</sequence>
<dbReference type="EMBL" id="CP002426">
    <property type="protein sequence ID" value="ADX83970.1"/>
    <property type="molecule type" value="Genomic_DNA"/>
</dbReference>
<dbReference type="GeneID" id="12416760"/>
<evidence type="ECO:0000313" key="2">
    <source>
        <dbReference type="Proteomes" id="UP000006395"/>
    </source>
</evidence>
<dbReference type="AlphaFoldDB" id="F0NMM6"/>
<dbReference type="Pfam" id="PF07849">
    <property type="entry name" value="DUF1641"/>
    <property type="match status" value="1"/>
</dbReference>
<reference evidence="1 2" key="1">
    <citation type="journal article" date="2011" name="J. Bacteriol.">
        <title>Genome analyses of icelandic strains of Sulfolobus islandicus, model organisms for genetic and virus-host interaction studies.</title>
        <authorList>
            <person name="Guo L."/>
            <person name="Brugger K."/>
            <person name="Liu C."/>
            <person name="Shah S.A."/>
            <person name="Zheng H."/>
            <person name="Zhu Y."/>
            <person name="Wang S."/>
            <person name="Lillestol R.K."/>
            <person name="Chen L."/>
            <person name="Frank J."/>
            <person name="Prangishvili D."/>
            <person name="Paulin L."/>
            <person name="She Q."/>
            <person name="Huang L."/>
            <person name="Garrett R.A."/>
        </authorList>
    </citation>
    <scope>NUCLEOTIDE SEQUENCE [LARGE SCALE GENOMIC DNA]</scope>
    <source>
        <strain evidence="1 2">HVE10/4</strain>
    </source>
</reference>
<dbReference type="RefSeq" id="WP_014513318.1">
    <property type="nucleotide sequence ID" value="NC_017275.1"/>
</dbReference>
<dbReference type="KEGG" id="sih:SiH_2633"/>
<proteinExistence type="predicted"/>
<protein>
    <recommendedName>
        <fullName evidence="3">DUF1641 domain-containing protein</fullName>
    </recommendedName>
</protein>
<accession>F0NMM6</accession>
<dbReference type="HOGENOM" id="CLU_062162_0_0_2"/>
<name>F0NMM6_SACI0</name>
<organism evidence="1 2">
    <name type="scientific">Saccharolobus islandicus (strain HVE10/4)</name>
    <name type="common">Sulfolobus islandicus</name>
    <dbReference type="NCBI Taxonomy" id="930943"/>
    <lineage>
        <taxon>Archaea</taxon>
        <taxon>Thermoproteota</taxon>
        <taxon>Thermoprotei</taxon>
        <taxon>Sulfolobales</taxon>
        <taxon>Sulfolobaceae</taxon>
        <taxon>Saccharolobus</taxon>
    </lineage>
</organism>
<keyword evidence="2" id="KW-1185">Reference proteome</keyword>
<dbReference type="Proteomes" id="UP000006395">
    <property type="component" value="Chromosome"/>
</dbReference>
<evidence type="ECO:0000313" key="1">
    <source>
        <dbReference type="EMBL" id="ADX83970.1"/>
    </source>
</evidence>
<dbReference type="PANTHER" id="PTHR38433:SF1">
    <property type="entry name" value="DUF1641 DOMAIN-CONTAINING PROTEIN"/>
    <property type="match status" value="1"/>
</dbReference>